<evidence type="ECO:0000313" key="7">
    <source>
        <dbReference type="Proteomes" id="UP001220962"/>
    </source>
</evidence>
<feature type="transmembrane region" description="Helical" evidence="5">
    <location>
        <begin position="41"/>
        <end position="66"/>
    </location>
</feature>
<evidence type="ECO:0000256" key="4">
    <source>
        <dbReference type="ARBA" id="ARBA00023136"/>
    </source>
</evidence>
<dbReference type="EMBL" id="CP118101">
    <property type="protein sequence ID" value="WDH80437.1"/>
    <property type="molecule type" value="Genomic_DNA"/>
</dbReference>
<protein>
    <submittedName>
        <fullName evidence="6">Energy-coupling factor transporter transmembrane component T</fullName>
    </submittedName>
</protein>
<dbReference type="GO" id="GO:0005886">
    <property type="term" value="C:plasma membrane"/>
    <property type="evidence" value="ECO:0007669"/>
    <property type="project" value="UniProtKB-ARBA"/>
</dbReference>
<dbReference type="RefSeq" id="WP_274358675.1">
    <property type="nucleotide sequence ID" value="NZ_CP118101.1"/>
</dbReference>
<evidence type="ECO:0000256" key="3">
    <source>
        <dbReference type="ARBA" id="ARBA00022989"/>
    </source>
</evidence>
<gene>
    <name evidence="6" type="ORF">PUW23_12745</name>
</gene>
<sequence>MDIVRKTLDRISVERIKLELLGTAYGRSTTFIGRLDPRTLLLWYLFFAIVPWFIHNTTVLFGMFVFIVSMTALARVSYVILIILTLGLVGQVGWMFLFSMLFGGSLESLLPLLTLTLKLSVISLASIAVFSSMDPEKLSDGLSALGVPEAFSFSLSYGYRILPTLLSEFHQILLSYRLRGRSPERPGMLYFRNIIYYLRILVLSFYPLMLNTAKRSRTTVEALETRGFTYGMNHPEVKKLRLSYLKVRAIDVYFIIFSFAYITWLFWFGERLPNLLY</sequence>
<dbReference type="CDD" id="cd16914">
    <property type="entry name" value="EcfT"/>
    <property type="match status" value="1"/>
</dbReference>
<keyword evidence="4 5" id="KW-0472">Membrane</keyword>
<feature type="transmembrane region" description="Helical" evidence="5">
    <location>
        <begin position="78"/>
        <end position="102"/>
    </location>
</feature>
<feature type="transmembrane region" description="Helical" evidence="5">
    <location>
        <begin position="189"/>
        <end position="208"/>
    </location>
</feature>
<proteinExistence type="predicted"/>
<keyword evidence="3 5" id="KW-1133">Transmembrane helix</keyword>
<evidence type="ECO:0000256" key="1">
    <source>
        <dbReference type="ARBA" id="ARBA00004141"/>
    </source>
</evidence>
<dbReference type="InterPro" id="IPR003339">
    <property type="entry name" value="ABC/ECF_trnsptr_transmembrane"/>
</dbReference>
<feature type="transmembrane region" description="Helical" evidence="5">
    <location>
        <begin position="249"/>
        <end position="267"/>
    </location>
</feature>
<keyword evidence="2 5" id="KW-0812">Transmembrane</keyword>
<feature type="transmembrane region" description="Helical" evidence="5">
    <location>
        <begin position="108"/>
        <end position="130"/>
    </location>
</feature>
<name>A0AAX3MVM4_9BACL</name>
<evidence type="ECO:0000256" key="5">
    <source>
        <dbReference type="SAM" id="Phobius"/>
    </source>
</evidence>
<dbReference type="Pfam" id="PF02361">
    <property type="entry name" value="CbiQ"/>
    <property type="match status" value="1"/>
</dbReference>
<dbReference type="AlphaFoldDB" id="A0AAX3MVM4"/>
<evidence type="ECO:0000313" key="6">
    <source>
        <dbReference type="EMBL" id="WDH80437.1"/>
    </source>
</evidence>
<comment type="subcellular location">
    <subcellularLocation>
        <location evidence="1">Membrane</location>
        <topology evidence="1">Multi-pass membrane protein</topology>
    </subcellularLocation>
</comment>
<accession>A0AAX3MVM4</accession>
<dbReference type="Proteomes" id="UP001220962">
    <property type="component" value="Chromosome"/>
</dbReference>
<evidence type="ECO:0000256" key="2">
    <source>
        <dbReference type="ARBA" id="ARBA00022692"/>
    </source>
</evidence>
<organism evidence="6 7">
    <name type="scientific">Paenibacillus urinalis</name>
    <dbReference type="NCBI Taxonomy" id="521520"/>
    <lineage>
        <taxon>Bacteria</taxon>
        <taxon>Bacillati</taxon>
        <taxon>Bacillota</taxon>
        <taxon>Bacilli</taxon>
        <taxon>Bacillales</taxon>
        <taxon>Paenibacillaceae</taxon>
        <taxon>Paenibacillus</taxon>
    </lineage>
</organism>
<reference evidence="6" key="1">
    <citation type="submission" date="2023-02" db="EMBL/GenBank/DDBJ databases">
        <title>Pathogen: clinical or host-associated sample.</title>
        <authorList>
            <person name="Hergert J."/>
            <person name="Casey R."/>
            <person name="Wagner J."/>
            <person name="Young E.L."/>
            <person name="Oakeson K.F."/>
        </authorList>
    </citation>
    <scope>NUCLEOTIDE SEQUENCE</scope>
    <source>
        <strain evidence="6">2022CK-00830</strain>
    </source>
</reference>